<dbReference type="Pfam" id="PF14117">
    <property type="entry name" value="DUF4287"/>
    <property type="match status" value="1"/>
</dbReference>
<gene>
    <name evidence="1" type="ORF">ACFS6I_21885</name>
</gene>
<dbReference type="EMBL" id="JBHUPE010000012">
    <property type="protein sequence ID" value="MFD2906593.1"/>
    <property type="molecule type" value="Genomic_DNA"/>
</dbReference>
<protein>
    <submittedName>
        <fullName evidence="1">DUF4287 domain-containing protein</fullName>
    </submittedName>
</protein>
<keyword evidence="2" id="KW-1185">Reference proteome</keyword>
<comment type="caution">
    <text evidence="1">The sequence shown here is derived from an EMBL/GenBank/DDBJ whole genome shotgun (WGS) entry which is preliminary data.</text>
</comment>
<proteinExistence type="predicted"/>
<dbReference type="RefSeq" id="WP_380923740.1">
    <property type="nucleotide sequence ID" value="NZ_JBHUPE010000012.1"/>
</dbReference>
<organism evidence="1 2">
    <name type="scientific">Sphingobacterium anhuiense</name>
    <dbReference type="NCBI Taxonomy" id="493780"/>
    <lineage>
        <taxon>Bacteria</taxon>
        <taxon>Pseudomonadati</taxon>
        <taxon>Bacteroidota</taxon>
        <taxon>Sphingobacteriia</taxon>
        <taxon>Sphingobacteriales</taxon>
        <taxon>Sphingobacteriaceae</taxon>
        <taxon>Sphingobacterium</taxon>
    </lineage>
</organism>
<dbReference type="Proteomes" id="UP001597509">
    <property type="component" value="Unassembled WGS sequence"/>
</dbReference>
<reference evidence="2" key="1">
    <citation type="journal article" date="2019" name="Int. J. Syst. Evol. Microbiol.">
        <title>The Global Catalogue of Microorganisms (GCM) 10K type strain sequencing project: providing services to taxonomists for standard genome sequencing and annotation.</title>
        <authorList>
            <consortium name="The Broad Institute Genomics Platform"/>
            <consortium name="The Broad Institute Genome Sequencing Center for Infectious Disease"/>
            <person name="Wu L."/>
            <person name="Ma J."/>
        </authorList>
    </citation>
    <scope>NUCLEOTIDE SEQUENCE [LARGE SCALE GENOMIC DNA]</scope>
    <source>
        <strain evidence="2">KCTC 22209</strain>
    </source>
</reference>
<dbReference type="InterPro" id="IPR025629">
    <property type="entry name" value="DUF4287"/>
</dbReference>
<evidence type="ECO:0000313" key="2">
    <source>
        <dbReference type="Proteomes" id="UP001597509"/>
    </source>
</evidence>
<evidence type="ECO:0000313" key="1">
    <source>
        <dbReference type="EMBL" id="MFD2906593.1"/>
    </source>
</evidence>
<name>A0ABW5Z2A3_9SPHI</name>
<sequence>MSFHTYLKNIEEKTGVSPEAFIDLAAQKGFIENNKIKAEIKANQIINWLKEDYQLGHGHAQAVYAYIKGKRD</sequence>
<accession>A0ABW5Z2A3</accession>